<gene>
    <name evidence="1" type="ORF">FRZ44_09430</name>
</gene>
<protein>
    <submittedName>
        <fullName evidence="1">Uncharacterized protein</fullName>
    </submittedName>
</protein>
<keyword evidence="2" id="KW-1185">Reference proteome</keyword>
<accession>A0A5J6MLK6</accession>
<evidence type="ECO:0000313" key="1">
    <source>
        <dbReference type="EMBL" id="QEX15656.1"/>
    </source>
</evidence>
<name>A0A5J6MLK6_9PROT</name>
<dbReference type="EMBL" id="CP042906">
    <property type="protein sequence ID" value="QEX15656.1"/>
    <property type="molecule type" value="Genomic_DNA"/>
</dbReference>
<proteinExistence type="predicted"/>
<dbReference type="AlphaFoldDB" id="A0A5J6MLK6"/>
<reference evidence="1 2" key="1">
    <citation type="submission" date="2019-08" db="EMBL/GenBank/DDBJ databases">
        <title>Hyperibacter terrae gen. nov., sp. nov. and Hyperibacter viscosus sp. nov., two new members in the family Rhodospirillaceae isolated from the rhizosphere of Hypericum perforatum.</title>
        <authorList>
            <person name="Noviana Z."/>
        </authorList>
    </citation>
    <scope>NUCLEOTIDE SEQUENCE [LARGE SCALE GENOMIC DNA]</scope>
    <source>
        <strain evidence="1 2">R5913</strain>
    </source>
</reference>
<sequence>MAAMSEPDTPSDEVQAASADALAAALAPKFPQLQALLAADPGQARGDLLPYLLLAELYRWLTEQATAGADDAETQAVVQLCGELFAMTFEHDPLGAAFASEIIDSMLDATRGRPRTES</sequence>
<dbReference type="Proteomes" id="UP000326202">
    <property type="component" value="Chromosome"/>
</dbReference>
<dbReference type="KEGG" id="htq:FRZ44_09430"/>
<organism evidence="1 2">
    <name type="scientific">Hypericibacter terrae</name>
    <dbReference type="NCBI Taxonomy" id="2602015"/>
    <lineage>
        <taxon>Bacteria</taxon>
        <taxon>Pseudomonadati</taxon>
        <taxon>Pseudomonadota</taxon>
        <taxon>Alphaproteobacteria</taxon>
        <taxon>Rhodospirillales</taxon>
        <taxon>Dongiaceae</taxon>
        <taxon>Hypericibacter</taxon>
    </lineage>
</organism>
<evidence type="ECO:0000313" key="2">
    <source>
        <dbReference type="Proteomes" id="UP000326202"/>
    </source>
</evidence>